<feature type="compositionally biased region" description="Acidic residues" evidence="1">
    <location>
        <begin position="220"/>
        <end position="239"/>
    </location>
</feature>
<accession>A0A803N5B0</accession>
<feature type="domain" description="DUF4218" evidence="2">
    <location>
        <begin position="59"/>
        <end position="141"/>
    </location>
</feature>
<organism evidence="3 4">
    <name type="scientific">Chenopodium quinoa</name>
    <name type="common">Quinoa</name>
    <dbReference type="NCBI Taxonomy" id="63459"/>
    <lineage>
        <taxon>Eukaryota</taxon>
        <taxon>Viridiplantae</taxon>
        <taxon>Streptophyta</taxon>
        <taxon>Embryophyta</taxon>
        <taxon>Tracheophyta</taxon>
        <taxon>Spermatophyta</taxon>
        <taxon>Magnoliopsida</taxon>
        <taxon>eudicotyledons</taxon>
        <taxon>Gunneridae</taxon>
        <taxon>Pentapetalae</taxon>
        <taxon>Caryophyllales</taxon>
        <taxon>Chenopodiaceae</taxon>
        <taxon>Chenopodioideae</taxon>
        <taxon>Atripliceae</taxon>
        <taxon>Chenopodium</taxon>
    </lineage>
</organism>
<evidence type="ECO:0000259" key="2">
    <source>
        <dbReference type="Pfam" id="PF13960"/>
    </source>
</evidence>
<dbReference type="EnsemblPlants" id="AUR62040783-RA">
    <property type="protein sequence ID" value="AUR62040783-RA:cds"/>
    <property type="gene ID" value="AUR62040783"/>
</dbReference>
<feature type="region of interest" description="Disordered" evidence="1">
    <location>
        <begin position="210"/>
        <end position="246"/>
    </location>
</feature>
<evidence type="ECO:0000256" key="1">
    <source>
        <dbReference type="SAM" id="MobiDB-lite"/>
    </source>
</evidence>
<dbReference type="Proteomes" id="UP000596660">
    <property type="component" value="Unplaced"/>
</dbReference>
<dbReference type="AlphaFoldDB" id="A0A803N5B0"/>
<dbReference type="PANTHER" id="PTHR48258:SF8">
    <property type="entry name" value="DUF4216 DOMAIN-CONTAINING PROTEIN"/>
    <property type="match status" value="1"/>
</dbReference>
<reference evidence="3" key="2">
    <citation type="submission" date="2021-03" db="UniProtKB">
        <authorList>
            <consortium name="EnsemblPlants"/>
        </authorList>
    </citation>
    <scope>IDENTIFICATION</scope>
</reference>
<keyword evidence="4" id="KW-1185">Reference proteome</keyword>
<sequence>MSLEQKRKLCQVIKNAKLPQGYASNLSRYVQVGERKIVGYKSYDAHFMMNYLLPIAVKTTLPKDVASPLIRLCAFFKDQFKLGGPVSSRCMYGIERNLHEMKQDVQNKARLEGSMAEGYKAKECVAFIARFLKRSSKAISKVNECGTSKSLFLKMKRNRPKVSASQSQLTEYELQRLQKLKFNAEKMEALESTSVANKILEAKTKALICPSAMQNSTPENENDDSTSENDGENEVETDNIMEAGNLTFGKRKASFKASK</sequence>
<dbReference type="PANTHER" id="PTHR48258">
    <property type="entry name" value="DUF4218 DOMAIN-CONTAINING PROTEIN-RELATED"/>
    <property type="match status" value="1"/>
</dbReference>
<dbReference type="InterPro" id="IPR025452">
    <property type="entry name" value="DUF4218"/>
</dbReference>
<name>A0A803N5B0_CHEQI</name>
<evidence type="ECO:0000313" key="3">
    <source>
        <dbReference type="EnsemblPlants" id="AUR62040783-RA:cds"/>
    </source>
</evidence>
<dbReference type="Pfam" id="PF13960">
    <property type="entry name" value="DUF4218"/>
    <property type="match status" value="1"/>
</dbReference>
<evidence type="ECO:0000313" key="4">
    <source>
        <dbReference type="Proteomes" id="UP000596660"/>
    </source>
</evidence>
<proteinExistence type="predicted"/>
<dbReference type="Gramene" id="AUR62040783-RA">
    <property type="protein sequence ID" value="AUR62040783-RA:cds"/>
    <property type="gene ID" value="AUR62040783"/>
</dbReference>
<reference evidence="3" key="1">
    <citation type="journal article" date="2017" name="Nature">
        <title>The genome of Chenopodium quinoa.</title>
        <authorList>
            <person name="Jarvis D.E."/>
            <person name="Ho Y.S."/>
            <person name="Lightfoot D.J."/>
            <person name="Schmoeckel S.M."/>
            <person name="Li B."/>
            <person name="Borm T.J.A."/>
            <person name="Ohyanagi H."/>
            <person name="Mineta K."/>
            <person name="Michell C.T."/>
            <person name="Saber N."/>
            <person name="Kharbatia N.M."/>
            <person name="Rupper R.R."/>
            <person name="Sharp A.R."/>
            <person name="Dally N."/>
            <person name="Boughton B.A."/>
            <person name="Woo Y.H."/>
            <person name="Gao G."/>
            <person name="Schijlen E.G.W.M."/>
            <person name="Guo X."/>
            <person name="Momin A.A."/>
            <person name="Negrao S."/>
            <person name="Al-Babili S."/>
            <person name="Gehring C."/>
            <person name="Roessner U."/>
            <person name="Jung C."/>
            <person name="Murphy K."/>
            <person name="Arold S.T."/>
            <person name="Gojobori T."/>
            <person name="van der Linden C.G."/>
            <person name="van Loo E.N."/>
            <person name="Jellen E.N."/>
            <person name="Maughan P.J."/>
            <person name="Tester M."/>
        </authorList>
    </citation>
    <scope>NUCLEOTIDE SEQUENCE [LARGE SCALE GENOMIC DNA]</scope>
    <source>
        <strain evidence="3">cv. PI 614886</strain>
    </source>
</reference>
<protein>
    <recommendedName>
        <fullName evidence="2">DUF4218 domain-containing protein</fullName>
    </recommendedName>
</protein>